<keyword evidence="1" id="KW-0732">Signal</keyword>
<evidence type="ECO:0000313" key="2">
    <source>
        <dbReference type="EMBL" id="MSC52937.1"/>
    </source>
</evidence>
<organism evidence="2 3">
    <name type="scientific">Faecalibacterium prausnitzii</name>
    <dbReference type="NCBI Taxonomy" id="853"/>
    <lineage>
        <taxon>Bacteria</taxon>
        <taxon>Bacillati</taxon>
        <taxon>Bacillota</taxon>
        <taxon>Clostridia</taxon>
        <taxon>Eubacteriales</taxon>
        <taxon>Oscillospiraceae</taxon>
        <taxon>Faecalibacterium</taxon>
    </lineage>
</organism>
<reference evidence="2 3" key="1">
    <citation type="journal article" date="2019" name="Nat. Med.">
        <title>A library of human gut bacterial isolates paired with longitudinal multiomics data enables mechanistic microbiome research.</title>
        <authorList>
            <person name="Poyet M."/>
            <person name="Groussin M."/>
            <person name="Gibbons S.M."/>
            <person name="Avila-Pacheco J."/>
            <person name="Jiang X."/>
            <person name="Kearney S.M."/>
            <person name="Perrotta A.R."/>
            <person name="Berdy B."/>
            <person name="Zhao S."/>
            <person name="Lieberman T.D."/>
            <person name="Swanson P.K."/>
            <person name="Smith M."/>
            <person name="Roesemann S."/>
            <person name="Alexander J.E."/>
            <person name="Rich S.A."/>
            <person name="Livny J."/>
            <person name="Vlamakis H."/>
            <person name="Clish C."/>
            <person name="Bullock K."/>
            <person name="Deik A."/>
            <person name="Scott J."/>
            <person name="Pierce K.A."/>
            <person name="Xavier R.J."/>
            <person name="Alm E.J."/>
        </authorList>
    </citation>
    <scope>NUCLEOTIDE SEQUENCE [LARGE SCALE GENOMIC DNA]</scope>
    <source>
        <strain evidence="2 3">BIOML-B1</strain>
    </source>
</reference>
<proteinExistence type="predicted"/>
<gene>
    <name evidence="2" type="ORF">GKE10_13760</name>
</gene>
<accession>A0A844DQH3</accession>
<dbReference type="RefSeq" id="WP_143406017.1">
    <property type="nucleotide sequence ID" value="NZ_CABVEM010000001.1"/>
</dbReference>
<dbReference type="EMBL" id="WKQM01000044">
    <property type="protein sequence ID" value="MSC52937.1"/>
    <property type="molecule type" value="Genomic_DNA"/>
</dbReference>
<sequence>MKIWNRFISFALATTLLLTVPLVSFAAGTKNSTSSDFTTVQSASGELLVRAYDLDNGDSVFEQYNDGKLVSRYTVDRSKNVINELVYSSDGTSKQLQRFIPTEKNFDIVLPQSTMSRRLGRIRFQYTDGTGTGICGAYVDYVKETGNKKYDINGTYRDLAGLASVVAGALSLPAAPALAISKTALAYFGFAMTAVQFTIPQCNLNSQYEQIEYTLTDINHSSHKNSFWGTKYVITESGNKFNNTYTDGEYYPTTSWGNQNFGMTIYNYLFTYSNWNIYAWN</sequence>
<comment type="caution">
    <text evidence="2">The sequence shown here is derived from an EMBL/GenBank/DDBJ whole genome shotgun (WGS) entry which is preliminary data.</text>
</comment>
<evidence type="ECO:0000313" key="3">
    <source>
        <dbReference type="Proteomes" id="UP000462091"/>
    </source>
</evidence>
<feature type="signal peptide" evidence="1">
    <location>
        <begin position="1"/>
        <end position="26"/>
    </location>
</feature>
<protein>
    <submittedName>
        <fullName evidence="2">Uncharacterized protein</fullName>
    </submittedName>
</protein>
<name>A0A844DQH3_9FIRM</name>
<feature type="chain" id="PRO_5032822999" evidence="1">
    <location>
        <begin position="27"/>
        <end position="281"/>
    </location>
</feature>
<dbReference type="AlphaFoldDB" id="A0A844DQH3"/>
<evidence type="ECO:0000256" key="1">
    <source>
        <dbReference type="SAM" id="SignalP"/>
    </source>
</evidence>
<dbReference type="Proteomes" id="UP000462091">
    <property type="component" value="Unassembled WGS sequence"/>
</dbReference>